<evidence type="ECO:0000256" key="3">
    <source>
        <dbReference type="ARBA" id="ARBA00022490"/>
    </source>
</evidence>
<dbReference type="PANTHER" id="PTHR43721:SF22">
    <property type="entry name" value="ELONGATION FACTOR TU, MITOCHONDRIAL"/>
    <property type="match status" value="1"/>
</dbReference>
<dbReference type="InterPro" id="IPR036390">
    <property type="entry name" value="WH_DNA-bd_sf"/>
</dbReference>
<dbReference type="Gene3D" id="1.10.10.10">
    <property type="entry name" value="Winged helix-like DNA-binding domain superfamily/Winged helix DNA-binding domain"/>
    <property type="match status" value="1"/>
</dbReference>
<dbReference type="AlphaFoldDB" id="A0A934NDW7"/>
<dbReference type="Pfam" id="PF09106">
    <property type="entry name" value="WHD_2nd_SelB"/>
    <property type="match status" value="1"/>
</dbReference>
<dbReference type="PRINTS" id="PR00315">
    <property type="entry name" value="ELONGATNFCT"/>
</dbReference>
<feature type="domain" description="Tr-type G" evidence="9">
    <location>
        <begin position="1"/>
        <end position="172"/>
    </location>
</feature>
<dbReference type="SUPFAM" id="SSF50447">
    <property type="entry name" value="Translation proteins"/>
    <property type="match status" value="1"/>
</dbReference>
<dbReference type="InterPro" id="IPR009001">
    <property type="entry name" value="Transl_elong_EF1A/Init_IF2_C"/>
</dbReference>
<evidence type="ECO:0000256" key="6">
    <source>
        <dbReference type="ARBA" id="ARBA00023134"/>
    </source>
</evidence>
<organism evidence="10 11">
    <name type="scientific">Candidatus Dormiibacter inghamiae</name>
    <dbReference type="NCBI Taxonomy" id="3127013"/>
    <lineage>
        <taxon>Bacteria</taxon>
        <taxon>Bacillati</taxon>
        <taxon>Candidatus Dormiibacterota</taxon>
        <taxon>Candidatus Dormibacteria</taxon>
        <taxon>Candidatus Dormibacterales</taxon>
        <taxon>Candidatus Dormibacteraceae</taxon>
        <taxon>Candidatus Dormiibacter</taxon>
    </lineage>
</organism>
<dbReference type="InterPro" id="IPR057335">
    <property type="entry name" value="Beta-barrel_SelB"/>
</dbReference>
<accession>A0A934NDW7</accession>
<dbReference type="InterPro" id="IPR009000">
    <property type="entry name" value="Transl_B-barrel_sf"/>
</dbReference>
<evidence type="ECO:0000259" key="9">
    <source>
        <dbReference type="PROSITE" id="PS51722"/>
    </source>
</evidence>
<evidence type="ECO:0000256" key="2">
    <source>
        <dbReference type="ARBA" id="ARBA00015953"/>
    </source>
</evidence>
<dbReference type="Gene3D" id="3.40.50.300">
    <property type="entry name" value="P-loop containing nucleotide triphosphate hydrolases"/>
    <property type="match status" value="1"/>
</dbReference>
<dbReference type="NCBIfam" id="TIGR00475">
    <property type="entry name" value="selB"/>
    <property type="match status" value="1"/>
</dbReference>
<dbReference type="InterPro" id="IPR015191">
    <property type="entry name" value="SelB_WHD4"/>
</dbReference>
<dbReference type="SUPFAM" id="SSF52540">
    <property type="entry name" value="P-loop containing nucleoside triphosphate hydrolases"/>
    <property type="match status" value="1"/>
</dbReference>
<dbReference type="InterPro" id="IPR036388">
    <property type="entry name" value="WH-like_DNA-bd_sf"/>
</dbReference>
<dbReference type="GO" id="GO:0001514">
    <property type="term" value="P:selenocysteine incorporation"/>
    <property type="evidence" value="ECO:0007669"/>
    <property type="project" value="InterPro"/>
</dbReference>
<dbReference type="Pfam" id="PF09107">
    <property type="entry name" value="WHD_3rd_SelB"/>
    <property type="match status" value="1"/>
</dbReference>
<dbReference type="Gene3D" id="2.40.30.10">
    <property type="entry name" value="Translation factors"/>
    <property type="match status" value="1"/>
</dbReference>
<dbReference type="RefSeq" id="WP_338179929.1">
    <property type="nucleotide sequence ID" value="NZ_JAEKNQ010000040.1"/>
</dbReference>
<sequence>MSHIVGTAGHIDHGKSTLVRALTGIDPDRLAEEKRRGLTIDLGFAHLRLPSGRLAAMIDVPGHARLVPNMLAGAHGLDAVLLVVAADEGVMPQTREHLEILDLLQVGRGVVALTKLDLVQEDWREMAEAEVAEALAATSLAGAPIVPVAALQGIGLAELTRQLDQVLAATPARPDQGCPRLPIDRAFTIGGFGSVVTGTLSGGLLRLGQEVELQPAHLRGRIRGLQQHNAAVEVAQPGSRVAVNLAGLPREALGRGQVLASPGALRPARRLDASVRVLKGAPRPLRHGDRLQLYLGTAEVGARVIVLGQDQVLPEDEGWLQLYLERPVAALAGDRYVLRIPSPARTLAGGELLDATPGRHARLAPEVTASLARRAGGQALAEELAKYPRGIRAPDLVASGLGGTADVAALPARRAGDWLFSEEAWAALVERAGEALSTYHREHPLRAGMPREEFRSRLALPPAALGPVLSELAQLSLLLESNGEVAAPGHAPQAETEVESAATRLLELLNRRPFTPPSLAEALQQSGASTEVARALIARGEIVRVSADVMFSRQAVEAAITLVREMLREQDQVSVAAVRDRLGASRKPVLALLEHLDSRRITRRVGDSRVLR</sequence>
<dbReference type="SUPFAM" id="SSF46785">
    <property type="entry name" value="Winged helix' DNA-binding domain"/>
    <property type="match status" value="2"/>
</dbReference>
<evidence type="ECO:0000256" key="4">
    <source>
        <dbReference type="ARBA" id="ARBA00022741"/>
    </source>
</evidence>
<comment type="subcellular location">
    <subcellularLocation>
        <location evidence="1">Cytoplasm</location>
    </subcellularLocation>
</comment>
<dbReference type="SUPFAM" id="SSF50465">
    <property type="entry name" value="EF-Tu/eEF-1alpha/eIF2-gamma C-terminal domain"/>
    <property type="match status" value="1"/>
</dbReference>
<dbReference type="GO" id="GO:0005829">
    <property type="term" value="C:cytosol"/>
    <property type="evidence" value="ECO:0007669"/>
    <property type="project" value="TreeGrafter"/>
</dbReference>
<dbReference type="InterPro" id="IPR004535">
    <property type="entry name" value="Transl_elong_SelB"/>
</dbReference>
<dbReference type="GO" id="GO:0005525">
    <property type="term" value="F:GTP binding"/>
    <property type="evidence" value="ECO:0007669"/>
    <property type="project" value="UniProtKB-KW"/>
</dbReference>
<evidence type="ECO:0000256" key="8">
    <source>
        <dbReference type="ARBA" id="ARBA00031615"/>
    </source>
</evidence>
<dbReference type="PANTHER" id="PTHR43721">
    <property type="entry name" value="ELONGATION FACTOR TU-RELATED"/>
    <property type="match status" value="1"/>
</dbReference>
<proteinExistence type="predicted"/>
<dbReference type="CDD" id="cd15491">
    <property type="entry name" value="selB_III"/>
    <property type="match status" value="1"/>
</dbReference>
<keyword evidence="10" id="KW-0251">Elongation factor</keyword>
<dbReference type="InterPro" id="IPR004161">
    <property type="entry name" value="EFTu-like_2"/>
</dbReference>
<comment type="caution">
    <text evidence="10">The sequence shown here is derived from an EMBL/GenBank/DDBJ whole genome shotgun (WGS) entry which is preliminary data.</text>
</comment>
<evidence type="ECO:0000256" key="7">
    <source>
        <dbReference type="ARBA" id="ARBA00025526"/>
    </source>
</evidence>
<reference evidence="10 11" key="1">
    <citation type="submission" date="2020-10" db="EMBL/GenBank/DDBJ databases">
        <title>Ca. Dormibacterota MAGs.</title>
        <authorList>
            <person name="Montgomery K."/>
        </authorList>
    </citation>
    <scope>NUCLEOTIDE SEQUENCE [LARGE SCALE GENOMIC DNA]</scope>
    <source>
        <strain evidence="10">SC8811_S16_3</strain>
    </source>
</reference>
<name>A0A934NDW7_9BACT</name>
<evidence type="ECO:0000256" key="5">
    <source>
        <dbReference type="ARBA" id="ARBA00022917"/>
    </source>
</evidence>
<dbReference type="GO" id="GO:0003746">
    <property type="term" value="F:translation elongation factor activity"/>
    <property type="evidence" value="ECO:0007669"/>
    <property type="project" value="UniProtKB-KW"/>
</dbReference>
<dbReference type="GO" id="GO:0003924">
    <property type="term" value="F:GTPase activity"/>
    <property type="evidence" value="ECO:0007669"/>
    <property type="project" value="InterPro"/>
</dbReference>
<keyword evidence="6" id="KW-0342">GTP-binding</keyword>
<dbReference type="EMBL" id="JAEKNQ010000040">
    <property type="protein sequence ID" value="MBJ7603618.1"/>
    <property type="molecule type" value="Genomic_DNA"/>
</dbReference>
<dbReference type="Pfam" id="PF03144">
    <property type="entry name" value="GTP_EFTU_D2"/>
    <property type="match status" value="1"/>
</dbReference>
<keyword evidence="4" id="KW-0547">Nucleotide-binding</keyword>
<gene>
    <name evidence="10" type="primary">selB</name>
    <name evidence="10" type="ORF">JF888_10575</name>
</gene>
<dbReference type="CDD" id="cd04171">
    <property type="entry name" value="SelB"/>
    <property type="match status" value="1"/>
</dbReference>
<protein>
    <recommendedName>
        <fullName evidence="2">Selenocysteine-specific elongation factor</fullName>
    </recommendedName>
    <alternativeName>
        <fullName evidence="8">SelB translation factor</fullName>
    </alternativeName>
</protein>
<dbReference type="InterPro" id="IPR027417">
    <property type="entry name" value="P-loop_NTPase"/>
</dbReference>
<dbReference type="Pfam" id="PF25461">
    <property type="entry name" value="Beta-barrel_SelB"/>
    <property type="match status" value="1"/>
</dbReference>
<dbReference type="InterPro" id="IPR000795">
    <property type="entry name" value="T_Tr_GTP-bd_dom"/>
</dbReference>
<keyword evidence="5" id="KW-0648">Protein biosynthesis</keyword>
<dbReference type="InterPro" id="IPR050055">
    <property type="entry name" value="EF-Tu_GTPase"/>
</dbReference>
<dbReference type="GO" id="GO:0003723">
    <property type="term" value="F:RNA binding"/>
    <property type="evidence" value="ECO:0007669"/>
    <property type="project" value="InterPro"/>
</dbReference>
<dbReference type="PROSITE" id="PS51722">
    <property type="entry name" value="G_TR_2"/>
    <property type="match status" value="1"/>
</dbReference>
<evidence type="ECO:0000313" key="11">
    <source>
        <dbReference type="Proteomes" id="UP000620075"/>
    </source>
</evidence>
<comment type="function">
    <text evidence="7">Translation factor necessary for the incorporation of selenocysteine into proteins. It probably replaces EF-Tu for the insertion of selenocysteine directed by the UGA codon. SelB binds GTP and GDP.</text>
</comment>
<keyword evidence="3" id="KW-0963">Cytoplasm</keyword>
<dbReference type="Gene3D" id="1.10.10.2770">
    <property type="match status" value="1"/>
</dbReference>
<evidence type="ECO:0000313" key="10">
    <source>
        <dbReference type="EMBL" id="MBJ7603618.1"/>
    </source>
</evidence>
<dbReference type="Proteomes" id="UP000620075">
    <property type="component" value="Unassembled WGS sequence"/>
</dbReference>
<dbReference type="Pfam" id="PF00009">
    <property type="entry name" value="GTP_EFTU"/>
    <property type="match status" value="1"/>
</dbReference>
<dbReference type="InterPro" id="IPR015190">
    <property type="entry name" value="Elong_fac_SelB-wing-hlx_typ-2"/>
</dbReference>
<evidence type="ECO:0000256" key="1">
    <source>
        <dbReference type="ARBA" id="ARBA00004496"/>
    </source>
</evidence>